<name>A0AAN7H9S5_9PEZI</name>
<comment type="caution">
    <text evidence="6">The sequence shown here is derived from an EMBL/GenBank/DDBJ whole genome shotgun (WGS) entry which is preliminary data.</text>
</comment>
<evidence type="ECO:0000256" key="4">
    <source>
        <dbReference type="ARBA" id="ARBA00023002"/>
    </source>
</evidence>
<keyword evidence="4" id="KW-0560">Oxidoreductase</keyword>
<evidence type="ECO:0000256" key="2">
    <source>
        <dbReference type="ARBA" id="ARBA00022630"/>
    </source>
</evidence>
<keyword evidence="7" id="KW-1185">Reference proteome</keyword>
<reference evidence="6" key="2">
    <citation type="submission" date="2023-05" db="EMBL/GenBank/DDBJ databases">
        <authorList>
            <consortium name="Lawrence Berkeley National Laboratory"/>
            <person name="Steindorff A."/>
            <person name="Hensen N."/>
            <person name="Bonometti L."/>
            <person name="Westerberg I."/>
            <person name="Brannstrom I.O."/>
            <person name="Guillou S."/>
            <person name="Cros-Aarteil S."/>
            <person name="Calhoun S."/>
            <person name="Haridas S."/>
            <person name="Kuo A."/>
            <person name="Mondo S."/>
            <person name="Pangilinan J."/>
            <person name="Riley R."/>
            <person name="Labutti K."/>
            <person name="Andreopoulos B."/>
            <person name="Lipzen A."/>
            <person name="Chen C."/>
            <person name="Yanf M."/>
            <person name="Daum C."/>
            <person name="Ng V."/>
            <person name="Clum A."/>
            <person name="Ohm R."/>
            <person name="Martin F."/>
            <person name="Silar P."/>
            <person name="Natvig D."/>
            <person name="Lalanne C."/>
            <person name="Gautier V."/>
            <person name="Ament-Velasquez S.L."/>
            <person name="Kruys A."/>
            <person name="Hutchinson M.I."/>
            <person name="Powell A.J."/>
            <person name="Barry K."/>
            <person name="Miller A.N."/>
            <person name="Grigoriev I.V."/>
            <person name="Debuchy R."/>
            <person name="Gladieux P."/>
            <person name="Thoren M.H."/>
            <person name="Johannesson H."/>
        </authorList>
    </citation>
    <scope>NUCLEOTIDE SEQUENCE</scope>
    <source>
        <strain evidence="6">CBS 532.94</strain>
    </source>
</reference>
<dbReference type="InterPro" id="IPR002938">
    <property type="entry name" value="FAD-bd"/>
</dbReference>
<keyword evidence="2" id="KW-0285">Flavoprotein</keyword>
<organism evidence="6 7">
    <name type="scientific">Achaetomium macrosporum</name>
    <dbReference type="NCBI Taxonomy" id="79813"/>
    <lineage>
        <taxon>Eukaryota</taxon>
        <taxon>Fungi</taxon>
        <taxon>Dikarya</taxon>
        <taxon>Ascomycota</taxon>
        <taxon>Pezizomycotina</taxon>
        <taxon>Sordariomycetes</taxon>
        <taxon>Sordariomycetidae</taxon>
        <taxon>Sordariales</taxon>
        <taxon>Chaetomiaceae</taxon>
        <taxon>Achaetomium</taxon>
    </lineage>
</organism>
<protein>
    <submittedName>
        <fullName evidence="6">Fad binding domain protein</fullName>
    </submittedName>
</protein>
<evidence type="ECO:0000259" key="5">
    <source>
        <dbReference type="Pfam" id="PF01494"/>
    </source>
</evidence>
<dbReference type="InterPro" id="IPR036188">
    <property type="entry name" value="FAD/NAD-bd_sf"/>
</dbReference>
<sequence>MAASAPLSDGATQAKVIVVGAGPVGLFAALRLAQAGVKVDVMEKDAELSDMPRAAGYHGGALVALARARVLDKALDMGWVARGMCWRKPVTDDGEGGKKYGDIVARLPFPSGDPNSITSNTPALVLPQSKLSKLLLDEAKATGLVTVNFNMELAAIQDNGDSVKATFTRAGSGAHETYEAAFLVGADGGKSTTRKLLNIPFKGHSWPERLVTIDCVFETPRTVESDVPISFIIHPVHFGVVLPLEPLEPGKRSTYRCAVAVDPRDARSDEELTSKESVNVLLNKMLPGPRPVNAEVLRAAPYRTHQLCASTFRRGRCVLAGDAAHLNNPFGAMGLTSGLLDAEALADSLDLIINWRKPLTLLDVYSCERQRVFQTFASPVSTMNKLRCAIDPEHADEDWLIRSLNSNPPSSLEEYGRQFYDTWRTDMRSLVGGVPSS</sequence>
<gene>
    <name evidence="6" type="ORF">C8A03DRAFT_16549</name>
</gene>
<evidence type="ECO:0000256" key="3">
    <source>
        <dbReference type="ARBA" id="ARBA00022827"/>
    </source>
</evidence>
<feature type="domain" description="FAD-binding" evidence="5">
    <location>
        <begin position="14"/>
        <end position="375"/>
    </location>
</feature>
<evidence type="ECO:0000313" key="6">
    <source>
        <dbReference type="EMBL" id="KAK4236852.1"/>
    </source>
</evidence>
<dbReference type="AlphaFoldDB" id="A0AAN7H9S5"/>
<dbReference type="PANTHER" id="PTHR43004">
    <property type="entry name" value="TRK SYSTEM POTASSIUM UPTAKE PROTEIN"/>
    <property type="match status" value="1"/>
</dbReference>
<dbReference type="PRINTS" id="PR00420">
    <property type="entry name" value="RNGMNOXGNASE"/>
</dbReference>
<dbReference type="Gene3D" id="3.30.9.10">
    <property type="entry name" value="D-Amino Acid Oxidase, subunit A, domain 2"/>
    <property type="match status" value="1"/>
</dbReference>
<dbReference type="PANTHER" id="PTHR43004:SF19">
    <property type="entry name" value="BINDING MONOOXYGENASE, PUTATIVE (JCVI)-RELATED"/>
    <property type="match status" value="1"/>
</dbReference>
<comment type="cofactor">
    <cofactor evidence="1">
        <name>FAD</name>
        <dbReference type="ChEBI" id="CHEBI:57692"/>
    </cofactor>
</comment>
<reference evidence="6" key="1">
    <citation type="journal article" date="2023" name="Mol. Phylogenet. Evol.">
        <title>Genome-scale phylogeny and comparative genomics of the fungal order Sordariales.</title>
        <authorList>
            <person name="Hensen N."/>
            <person name="Bonometti L."/>
            <person name="Westerberg I."/>
            <person name="Brannstrom I.O."/>
            <person name="Guillou S."/>
            <person name="Cros-Aarteil S."/>
            <person name="Calhoun S."/>
            <person name="Haridas S."/>
            <person name="Kuo A."/>
            <person name="Mondo S."/>
            <person name="Pangilinan J."/>
            <person name="Riley R."/>
            <person name="LaButti K."/>
            <person name="Andreopoulos B."/>
            <person name="Lipzen A."/>
            <person name="Chen C."/>
            <person name="Yan M."/>
            <person name="Daum C."/>
            <person name="Ng V."/>
            <person name="Clum A."/>
            <person name="Steindorff A."/>
            <person name="Ohm R.A."/>
            <person name="Martin F."/>
            <person name="Silar P."/>
            <person name="Natvig D.O."/>
            <person name="Lalanne C."/>
            <person name="Gautier V."/>
            <person name="Ament-Velasquez S.L."/>
            <person name="Kruys A."/>
            <person name="Hutchinson M.I."/>
            <person name="Powell A.J."/>
            <person name="Barry K."/>
            <person name="Miller A.N."/>
            <person name="Grigoriev I.V."/>
            <person name="Debuchy R."/>
            <person name="Gladieux P."/>
            <person name="Hiltunen Thoren M."/>
            <person name="Johannesson H."/>
        </authorList>
    </citation>
    <scope>NUCLEOTIDE SEQUENCE</scope>
    <source>
        <strain evidence="6">CBS 532.94</strain>
    </source>
</reference>
<dbReference type="SUPFAM" id="SSF51905">
    <property type="entry name" value="FAD/NAD(P)-binding domain"/>
    <property type="match status" value="1"/>
</dbReference>
<dbReference type="Gene3D" id="3.50.50.60">
    <property type="entry name" value="FAD/NAD(P)-binding domain"/>
    <property type="match status" value="1"/>
</dbReference>
<proteinExistence type="predicted"/>
<evidence type="ECO:0000313" key="7">
    <source>
        <dbReference type="Proteomes" id="UP001303760"/>
    </source>
</evidence>
<dbReference type="Proteomes" id="UP001303760">
    <property type="component" value="Unassembled WGS sequence"/>
</dbReference>
<dbReference type="InterPro" id="IPR050641">
    <property type="entry name" value="RIFMO-like"/>
</dbReference>
<accession>A0AAN7H9S5</accession>
<dbReference type="EMBL" id="MU860169">
    <property type="protein sequence ID" value="KAK4236852.1"/>
    <property type="molecule type" value="Genomic_DNA"/>
</dbReference>
<dbReference type="GO" id="GO:0016709">
    <property type="term" value="F:oxidoreductase activity, acting on paired donors, with incorporation or reduction of molecular oxygen, NAD(P)H as one donor, and incorporation of one atom of oxygen"/>
    <property type="evidence" value="ECO:0007669"/>
    <property type="project" value="UniProtKB-ARBA"/>
</dbReference>
<keyword evidence="3" id="KW-0274">FAD</keyword>
<dbReference type="Pfam" id="PF01494">
    <property type="entry name" value="FAD_binding_3"/>
    <property type="match status" value="1"/>
</dbReference>
<dbReference type="GO" id="GO:0071949">
    <property type="term" value="F:FAD binding"/>
    <property type="evidence" value="ECO:0007669"/>
    <property type="project" value="InterPro"/>
</dbReference>
<evidence type="ECO:0000256" key="1">
    <source>
        <dbReference type="ARBA" id="ARBA00001974"/>
    </source>
</evidence>